<comment type="caution">
    <text evidence="1">The sequence shown here is derived from an EMBL/GenBank/DDBJ whole genome shotgun (WGS) entry which is preliminary data.</text>
</comment>
<name>A0AA39K914_ARMTA</name>
<accession>A0AA39K914</accession>
<dbReference type="GeneID" id="85366180"/>
<keyword evidence="2" id="KW-1185">Reference proteome</keyword>
<dbReference type="PANTHER" id="PTHR38926">
    <property type="entry name" value="F-BOX DOMAIN CONTAINING PROTEIN, EXPRESSED"/>
    <property type="match status" value="1"/>
</dbReference>
<dbReference type="AlphaFoldDB" id="A0AA39K914"/>
<dbReference type="RefSeq" id="XP_060328979.1">
    <property type="nucleotide sequence ID" value="XM_060482632.1"/>
</dbReference>
<dbReference type="Gene3D" id="3.80.10.10">
    <property type="entry name" value="Ribonuclease Inhibitor"/>
    <property type="match status" value="1"/>
</dbReference>
<dbReference type="EMBL" id="JAUEPS010000025">
    <property type="protein sequence ID" value="KAK0455469.1"/>
    <property type="molecule type" value="Genomic_DNA"/>
</dbReference>
<protein>
    <recommendedName>
        <fullName evidence="3">F-box domain-containing protein</fullName>
    </recommendedName>
</protein>
<gene>
    <name evidence="1" type="ORF">EV420DRAFT_571993</name>
</gene>
<evidence type="ECO:0008006" key="3">
    <source>
        <dbReference type="Google" id="ProtNLM"/>
    </source>
</evidence>
<dbReference type="InterPro" id="IPR032675">
    <property type="entry name" value="LRR_dom_sf"/>
</dbReference>
<proteinExistence type="predicted"/>
<evidence type="ECO:0000313" key="2">
    <source>
        <dbReference type="Proteomes" id="UP001175211"/>
    </source>
</evidence>
<dbReference type="PANTHER" id="PTHR38926:SF5">
    <property type="entry name" value="F-BOX AND LEUCINE-RICH REPEAT PROTEIN 6"/>
    <property type="match status" value="1"/>
</dbReference>
<organism evidence="1 2">
    <name type="scientific">Armillaria tabescens</name>
    <name type="common">Ringless honey mushroom</name>
    <name type="synonym">Agaricus tabescens</name>
    <dbReference type="NCBI Taxonomy" id="1929756"/>
    <lineage>
        <taxon>Eukaryota</taxon>
        <taxon>Fungi</taxon>
        <taxon>Dikarya</taxon>
        <taxon>Basidiomycota</taxon>
        <taxon>Agaricomycotina</taxon>
        <taxon>Agaricomycetes</taxon>
        <taxon>Agaricomycetidae</taxon>
        <taxon>Agaricales</taxon>
        <taxon>Marasmiineae</taxon>
        <taxon>Physalacriaceae</taxon>
        <taxon>Desarmillaria</taxon>
    </lineage>
</organism>
<dbReference type="Proteomes" id="UP001175211">
    <property type="component" value="Unassembled WGS sequence"/>
</dbReference>
<sequence length="602" mass="67924">MTLDCHHHYCDGPLPAFSKLTAILSMIVSSFPKNSSMALDHLSSTPGDLLLEIASHLDCRLDLFNLCLSSSRIFTNVSSVLYTEVVLNSVDQCVATLAMLRRRPDVARHVRKLVVRPRRKSFYGFSFKDSALISAAVRDVVSCQRLDALTTFCWEDEELPYHDDMWFALRICSQLKYIKASIGSFLPNTNAHVFDFSNLRGFSLTLTRSFYEFRADGFIIDETHPLASRLWDMLIKRSPDLEELEIEGSSPFPVDVHRLLDGHWPKLRKLSLGDVVLDWSLPSTPDGKRPFICFLEEHPDLQRLKLSKHNIHSAHLSTLDAPNLKLLSFSGTMQQLQALPDIHYSSIQSVTFTEPMHTREITAVAIASVLHNLTSLLNLKVAFHLHSMYDSGNLLRSLVASCPRLEHLQLTCTQKPSFQLDSFSKAIKGFLRLRSLDLAIVRYPGDDTLSTGAERIAMSNPRLKSFTLTFLPLPYPLQLPFSFPLLPFAGQSTARGSFHLTCDQHGLPLSLRARERRRLVWPWGMGYSIRTRQYTSDLRPSGFPGKRKQGMEGFLGLITENSSAGEEMRMILFCGFLVCLALWGFLASTRGHETNIGSIHVL</sequence>
<reference evidence="1" key="1">
    <citation type="submission" date="2023-06" db="EMBL/GenBank/DDBJ databases">
        <authorList>
            <consortium name="Lawrence Berkeley National Laboratory"/>
            <person name="Ahrendt S."/>
            <person name="Sahu N."/>
            <person name="Indic B."/>
            <person name="Wong-Bajracharya J."/>
            <person name="Merenyi Z."/>
            <person name="Ke H.-M."/>
            <person name="Monk M."/>
            <person name="Kocsube S."/>
            <person name="Drula E."/>
            <person name="Lipzen A."/>
            <person name="Balint B."/>
            <person name="Henrissat B."/>
            <person name="Andreopoulos B."/>
            <person name="Martin F.M."/>
            <person name="Harder C.B."/>
            <person name="Rigling D."/>
            <person name="Ford K.L."/>
            <person name="Foster G.D."/>
            <person name="Pangilinan J."/>
            <person name="Papanicolaou A."/>
            <person name="Barry K."/>
            <person name="LaButti K."/>
            <person name="Viragh M."/>
            <person name="Koriabine M."/>
            <person name="Yan M."/>
            <person name="Riley R."/>
            <person name="Champramary S."/>
            <person name="Plett K.L."/>
            <person name="Tsai I.J."/>
            <person name="Slot J."/>
            <person name="Sipos G."/>
            <person name="Plett J."/>
            <person name="Nagy L.G."/>
            <person name="Grigoriev I.V."/>
        </authorList>
    </citation>
    <scope>NUCLEOTIDE SEQUENCE</scope>
    <source>
        <strain evidence="1">CCBAS 213</strain>
    </source>
</reference>
<evidence type="ECO:0000313" key="1">
    <source>
        <dbReference type="EMBL" id="KAK0455469.1"/>
    </source>
</evidence>
<dbReference type="SUPFAM" id="SSF52047">
    <property type="entry name" value="RNI-like"/>
    <property type="match status" value="1"/>
</dbReference>